<proteinExistence type="predicted"/>
<feature type="signal peptide" evidence="3">
    <location>
        <begin position="1"/>
        <end position="33"/>
    </location>
</feature>
<dbReference type="RefSeq" id="WP_147824583.1">
    <property type="nucleotide sequence ID" value="NZ_BAAARG010000001.1"/>
</dbReference>
<evidence type="ECO:0000256" key="2">
    <source>
        <dbReference type="SAM" id="MobiDB-lite"/>
    </source>
</evidence>
<feature type="chain" id="PRO_5039589094" evidence="3">
    <location>
        <begin position="34"/>
        <end position="378"/>
    </location>
</feature>
<comment type="caution">
    <text evidence="4">The sequence shown here is derived from an EMBL/GenBank/DDBJ whole genome shotgun (WGS) entry which is preliminary data.</text>
</comment>
<dbReference type="InterPro" id="IPR026045">
    <property type="entry name" value="Ferric-bd"/>
</dbReference>
<keyword evidence="1 3" id="KW-0732">Signal</keyword>
<sequence length="378" mass="41628">MNEKSRKIMQSSTFRPRLLAGVAIAAASTLLLAGCAGDVEAPPATQKPTSEPSAEATQTPSESLTIYTGRDKDEVAWVVSEFEKAHPEYAGKVTTVIAGAQDNLDRMRAEASNPQAGFLWGGTQQQFEQAAKEGLLAEYVPANGDAVPAQYKDPGNKWIAEMLLPEVIIYNSNILTAETAPQDWSELGDEKWKDQIVIRDVMPSGTMRTIYASIVYSAFAADGSPDAGYELLKKIDANTVSYAANPDDMYTQLDQGTGSVTVWNMQDALIQPLKNNRPWGYIMPKSGAPVLVDGVGIIENDKQEVAAQAFMDFLMEEGMQAKLATDYYQIPAMEIAADSQPEWMKDFKLNEAKIDWAVFAEHQDEWMTYWVDNIKDKG</sequence>
<dbReference type="AlphaFoldDB" id="A0A5C8HR70"/>
<dbReference type="Proteomes" id="UP000321196">
    <property type="component" value="Unassembled WGS sequence"/>
</dbReference>
<protein>
    <submittedName>
        <fullName evidence="4">Extracellular solute-binding protein</fullName>
    </submittedName>
</protein>
<organism evidence="4 5">
    <name type="scientific">Microbacterium mitrae</name>
    <dbReference type="NCBI Taxonomy" id="664640"/>
    <lineage>
        <taxon>Bacteria</taxon>
        <taxon>Bacillati</taxon>
        <taxon>Actinomycetota</taxon>
        <taxon>Actinomycetes</taxon>
        <taxon>Micrococcales</taxon>
        <taxon>Microbacteriaceae</taxon>
        <taxon>Microbacterium</taxon>
    </lineage>
</organism>
<accession>A0A5C8HR70</accession>
<dbReference type="OrthoDB" id="366726at2"/>
<dbReference type="PANTHER" id="PTHR30006:SF24">
    <property type="entry name" value="SLL0237 PROTEIN"/>
    <property type="match status" value="1"/>
</dbReference>
<gene>
    <name evidence="4" type="ORF">FVP60_01940</name>
</gene>
<dbReference type="Pfam" id="PF13343">
    <property type="entry name" value="SBP_bac_6"/>
    <property type="match status" value="1"/>
</dbReference>
<dbReference type="PANTHER" id="PTHR30006">
    <property type="entry name" value="THIAMINE-BINDING PERIPLASMIC PROTEIN-RELATED"/>
    <property type="match status" value="1"/>
</dbReference>
<feature type="region of interest" description="Disordered" evidence="2">
    <location>
        <begin position="42"/>
        <end position="62"/>
    </location>
</feature>
<evidence type="ECO:0000313" key="4">
    <source>
        <dbReference type="EMBL" id="TXK05772.1"/>
    </source>
</evidence>
<evidence type="ECO:0000313" key="5">
    <source>
        <dbReference type="Proteomes" id="UP000321196"/>
    </source>
</evidence>
<name>A0A5C8HR70_9MICO</name>
<evidence type="ECO:0000256" key="1">
    <source>
        <dbReference type="ARBA" id="ARBA00022729"/>
    </source>
</evidence>
<feature type="compositionally biased region" description="Polar residues" evidence="2">
    <location>
        <begin position="46"/>
        <end position="62"/>
    </location>
</feature>
<evidence type="ECO:0000256" key="3">
    <source>
        <dbReference type="SAM" id="SignalP"/>
    </source>
</evidence>
<dbReference type="Gene3D" id="3.40.190.10">
    <property type="entry name" value="Periplasmic binding protein-like II"/>
    <property type="match status" value="2"/>
</dbReference>
<dbReference type="SUPFAM" id="SSF53850">
    <property type="entry name" value="Periplasmic binding protein-like II"/>
    <property type="match status" value="1"/>
</dbReference>
<dbReference type="EMBL" id="VRSW01000001">
    <property type="protein sequence ID" value="TXK05772.1"/>
    <property type="molecule type" value="Genomic_DNA"/>
</dbReference>
<reference evidence="4 5" key="1">
    <citation type="submission" date="2019-08" db="EMBL/GenBank/DDBJ databases">
        <authorList>
            <person name="Dong K."/>
        </authorList>
    </citation>
    <scope>NUCLEOTIDE SEQUENCE [LARGE SCALE GENOMIC DNA]</scope>
    <source>
        <strain evidence="4 5">M4-8</strain>
    </source>
</reference>
<keyword evidence="5" id="KW-1185">Reference proteome</keyword>
<dbReference type="PIRSF" id="PIRSF002825">
    <property type="entry name" value="CfbpA"/>
    <property type="match status" value="1"/>
</dbReference>
<dbReference type="PROSITE" id="PS51257">
    <property type="entry name" value="PROKAR_LIPOPROTEIN"/>
    <property type="match status" value="1"/>
</dbReference>